<dbReference type="InterPro" id="IPR003114">
    <property type="entry name" value="Phox_assoc"/>
</dbReference>
<dbReference type="Pfam" id="PF08628">
    <property type="entry name" value="Nexin_C"/>
    <property type="match status" value="1"/>
</dbReference>
<comment type="similarity">
    <text evidence="1">Belongs to the sorting nexin family.</text>
</comment>
<gene>
    <name evidence="3" type="ORF">BB559_003218</name>
</gene>
<reference evidence="3 4" key="1">
    <citation type="journal article" date="2018" name="MBio">
        <title>Comparative Genomics Reveals the Core Gene Toolbox for the Fungus-Insect Symbiosis.</title>
        <authorList>
            <person name="Wang Y."/>
            <person name="Stata M."/>
            <person name="Wang W."/>
            <person name="Stajich J.E."/>
            <person name="White M.M."/>
            <person name="Moncalvo J.M."/>
        </authorList>
    </citation>
    <scope>NUCLEOTIDE SEQUENCE [LARGE SCALE GENOMIC DNA]</scope>
    <source>
        <strain evidence="3 4">AUS-77-4</strain>
    </source>
</reference>
<evidence type="ECO:0000313" key="4">
    <source>
        <dbReference type="Proteomes" id="UP000245699"/>
    </source>
</evidence>
<name>A0A2T9YMQ7_9FUNG</name>
<evidence type="ECO:0000256" key="1">
    <source>
        <dbReference type="ARBA" id="ARBA00010883"/>
    </source>
</evidence>
<dbReference type="AlphaFoldDB" id="A0A2T9YMQ7"/>
<organism evidence="3 4">
    <name type="scientific">Furculomyces boomerangus</name>
    <dbReference type="NCBI Taxonomy" id="61424"/>
    <lineage>
        <taxon>Eukaryota</taxon>
        <taxon>Fungi</taxon>
        <taxon>Fungi incertae sedis</taxon>
        <taxon>Zoopagomycota</taxon>
        <taxon>Kickxellomycotina</taxon>
        <taxon>Harpellomycetes</taxon>
        <taxon>Harpellales</taxon>
        <taxon>Harpellaceae</taxon>
        <taxon>Furculomyces</taxon>
    </lineage>
</organism>
<dbReference type="PROSITE" id="PS51207">
    <property type="entry name" value="PXA"/>
    <property type="match status" value="1"/>
</dbReference>
<keyword evidence="4" id="KW-1185">Reference proteome</keyword>
<dbReference type="Proteomes" id="UP000245699">
    <property type="component" value="Unassembled WGS sequence"/>
</dbReference>
<dbReference type="GO" id="GO:0035091">
    <property type="term" value="F:phosphatidylinositol binding"/>
    <property type="evidence" value="ECO:0007669"/>
    <property type="project" value="TreeGrafter"/>
</dbReference>
<dbReference type="PANTHER" id="PTHR22775:SF3">
    <property type="entry name" value="SORTING NEXIN-13"/>
    <property type="match status" value="1"/>
</dbReference>
<dbReference type="SMART" id="SM00313">
    <property type="entry name" value="PXA"/>
    <property type="match status" value="1"/>
</dbReference>
<feature type="domain" description="PXA" evidence="2">
    <location>
        <begin position="29"/>
        <end position="206"/>
    </location>
</feature>
<sequence length="582" mass="66732">MVEGNAQKIVNSKAHQHDTKEQQIYIKSSTLVNKEISELINLVIRDFVDEWYNGITKNEEFQIEIKNLISIVFLRLEQRILSVDWTKFIFFDLTKILKTHLQDVRQCEARLGTIYSGKCSSIEELFRSRNPHVAMLAAADSELSYLRHLSNELLLFLLPKEFLQDEISLHLVREIFGCLILRAVVDIGANPSTLNNIIIKKLGKFSCDPYFSEADMSRYVSFHVTENKENQHEEPKQALRNGAQPKHTVQEMLSEAISTNINSERNPSGNSETNLETPKKKLESIIMLLGHFKKTGKALRYIWEGMKSFVGLAVSKFSEYTFSMNWGLMAAENEARKDVSHYQKLLSLYYGKGGTNNSGNSFSTKNSFSSMFKNSQQEFFRSSIYGRQISSLFQNKSVYSGPEYNKMKAKISRKTYNVQYGDIFRHLLLTADTVMLMSAYNSWLFVQINFYIIPIFTIFMGKITDMLLTNALLNSMNENIISEAIVDLKNVLWPGNGKFDKGNDYRTPEQENILRDDAIELVAELFPTSLTRLFYGNGKEDRIEAARAILGPLQNRQLNKHLVYTVLDSFVGLVFPELLENS</sequence>
<dbReference type="STRING" id="61424.A0A2T9YMQ7"/>
<dbReference type="PANTHER" id="PTHR22775">
    <property type="entry name" value="SORTING NEXIN"/>
    <property type="match status" value="1"/>
</dbReference>
<dbReference type="EMBL" id="MBFT01000313">
    <property type="protein sequence ID" value="PVU93607.1"/>
    <property type="molecule type" value="Genomic_DNA"/>
</dbReference>
<dbReference type="OrthoDB" id="5582218at2759"/>
<protein>
    <recommendedName>
        <fullName evidence="2">PXA domain-containing protein</fullName>
    </recommendedName>
</protein>
<dbReference type="Pfam" id="PF02194">
    <property type="entry name" value="PXA"/>
    <property type="match status" value="1"/>
</dbReference>
<evidence type="ECO:0000313" key="3">
    <source>
        <dbReference type="EMBL" id="PVU93607.1"/>
    </source>
</evidence>
<comment type="caution">
    <text evidence="3">The sequence shown here is derived from an EMBL/GenBank/DDBJ whole genome shotgun (WGS) entry which is preliminary data.</text>
</comment>
<dbReference type="InterPro" id="IPR013937">
    <property type="entry name" value="Sorting_nexin_C"/>
</dbReference>
<accession>A0A2T9YMQ7</accession>
<evidence type="ECO:0000259" key="2">
    <source>
        <dbReference type="PROSITE" id="PS51207"/>
    </source>
</evidence>
<proteinExistence type="inferred from homology"/>